<evidence type="ECO:0000313" key="4">
    <source>
        <dbReference type="Proteomes" id="UP000649617"/>
    </source>
</evidence>
<dbReference type="InterPro" id="IPR036705">
    <property type="entry name" value="Ribosyl_crysJ1_sf"/>
</dbReference>
<dbReference type="AlphaFoldDB" id="A0A812N6W5"/>
<dbReference type="SUPFAM" id="SSF101478">
    <property type="entry name" value="ADP-ribosylglycohydrolase"/>
    <property type="match status" value="1"/>
</dbReference>
<keyword evidence="1" id="KW-0479">Metal-binding</keyword>
<feature type="binding site" evidence="1">
    <location>
        <position position="352"/>
    </location>
    <ligand>
        <name>Mg(2+)</name>
        <dbReference type="ChEBI" id="CHEBI:18420"/>
        <label>1</label>
    </ligand>
</feature>
<dbReference type="Pfam" id="PF03747">
    <property type="entry name" value="ADP_ribosyl_GH"/>
    <property type="match status" value="1"/>
</dbReference>
<comment type="caution">
    <text evidence="3">The sequence shown here is derived from an EMBL/GenBank/DDBJ whole genome shotgun (WGS) entry which is preliminary data.</text>
</comment>
<evidence type="ECO:0000313" key="3">
    <source>
        <dbReference type="EMBL" id="CAE7301711.1"/>
    </source>
</evidence>
<organism evidence="3 4">
    <name type="scientific">Symbiodinium pilosum</name>
    <name type="common">Dinoflagellate</name>
    <dbReference type="NCBI Taxonomy" id="2952"/>
    <lineage>
        <taxon>Eukaryota</taxon>
        <taxon>Sar</taxon>
        <taxon>Alveolata</taxon>
        <taxon>Dinophyceae</taxon>
        <taxon>Suessiales</taxon>
        <taxon>Symbiodiniaceae</taxon>
        <taxon>Symbiodinium</taxon>
    </lineage>
</organism>
<dbReference type="InterPro" id="IPR005502">
    <property type="entry name" value="Ribosyl_crysJ1"/>
</dbReference>
<keyword evidence="1" id="KW-0460">Magnesium</keyword>
<comment type="cofactor">
    <cofactor evidence="1">
        <name>Mg(2+)</name>
        <dbReference type="ChEBI" id="CHEBI:18420"/>
    </cofactor>
    <text evidence="1">Binds 2 magnesium ions per subunit.</text>
</comment>
<protein>
    <recommendedName>
        <fullName evidence="5">ADP-ribosylglycohydrolase</fullName>
    </recommendedName>
</protein>
<keyword evidence="2" id="KW-0732">Signal</keyword>
<dbReference type="OrthoDB" id="427316at2759"/>
<evidence type="ECO:0000256" key="1">
    <source>
        <dbReference type="PIRSR" id="PIRSR605502-1"/>
    </source>
</evidence>
<dbReference type="Proteomes" id="UP000649617">
    <property type="component" value="Unassembled WGS sequence"/>
</dbReference>
<name>A0A812N6W5_SYMPI</name>
<keyword evidence="4" id="KW-1185">Reference proteome</keyword>
<dbReference type="Gene3D" id="1.10.4080.10">
    <property type="entry name" value="ADP-ribosylation/Crystallin J1"/>
    <property type="match status" value="1"/>
</dbReference>
<evidence type="ECO:0000256" key="2">
    <source>
        <dbReference type="SAM" id="SignalP"/>
    </source>
</evidence>
<sequence>MVAFPVWITLLGAAVAQAELSPPRATEERARPGAVRSFANVTLTKAALRDKIDGYWIGQLVGNFMGLPFEFTYWEEPMPIEPQTYWDYETAKAANLSVNGPCENDGRGCIPQILDSLQGAYTDDDTDVEFVTLHALMEHGLDLTYPQIAAYWQKYVHISVNGSDALWFANRVARENMDAGMLPPATGSKENNEYWWTIDPQLVNELWSVIYPGMMGKAVGRALWGARITSDSWGTHPTRFYAALYSAAFFITDVNLLYALGFAHVPKRSPFRRALRDVRKWQKRHPDDWRAVWTLIKRKYGYYPADACGEIPWNCAVSAIINGALGAMAFLYGDGDFKKTMGIAIAAGFDCDNQAATLAGLLGVMHGGSAIPRDLTHEIAGNNWTEAFNNKYVNQRRPPLNPEYTNTEIIDKIMILTERSILENGGRDLGDAFELLGALDVGAFGA</sequence>
<evidence type="ECO:0008006" key="5">
    <source>
        <dbReference type="Google" id="ProtNLM"/>
    </source>
</evidence>
<dbReference type="GO" id="GO:0046872">
    <property type="term" value="F:metal ion binding"/>
    <property type="evidence" value="ECO:0007669"/>
    <property type="project" value="UniProtKB-KW"/>
</dbReference>
<feature type="chain" id="PRO_5032342475" description="ADP-ribosylglycohydrolase" evidence="2">
    <location>
        <begin position="19"/>
        <end position="446"/>
    </location>
</feature>
<gene>
    <name evidence="3" type="ORF">SPIL2461_LOCUS6817</name>
</gene>
<accession>A0A812N6W5</accession>
<feature type="binding site" evidence="1">
    <location>
        <position position="350"/>
    </location>
    <ligand>
        <name>Mg(2+)</name>
        <dbReference type="ChEBI" id="CHEBI:18420"/>
        <label>1</label>
    </ligand>
</feature>
<reference evidence="3" key="1">
    <citation type="submission" date="2021-02" db="EMBL/GenBank/DDBJ databases">
        <authorList>
            <person name="Dougan E. K."/>
            <person name="Rhodes N."/>
            <person name="Thang M."/>
            <person name="Chan C."/>
        </authorList>
    </citation>
    <scope>NUCLEOTIDE SEQUENCE</scope>
</reference>
<feature type="signal peptide" evidence="2">
    <location>
        <begin position="1"/>
        <end position="18"/>
    </location>
</feature>
<proteinExistence type="predicted"/>
<dbReference type="EMBL" id="CAJNIZ010010491">
    <property type="protein sequence ID" value="CAE7301711.1"/>
    <property type="molecule type" value="Genomic_DNA"/>
</dbReference>